<dbReference type="GO" id="GO:0004326">
    <property type="term" value="F:tetrahydrofolylpolyglutamate synthase activity"/>
    <property type="evidence" value="ECO:0007669"/>
    <property type="project" value="UniProtKB-EC"/>
</dbReference>
<dbReference type="GO" id="GO:0008841">
    <property type="term" value="F:dihydrofolate synthase activity"/>
    <property type="evidence" value="ECO:0007669"/>
    <property type="project" value="TreeGrafter"/>
</dbReference>
<dbReference type="SUPFAM" id="SSF53623">
    <property type="entry name" value="MurD-like peptide ligases, catalytic domain"/>
    <property type="match status" value="1"/>
</dbReference>
<keyword evidence="3" id="KW-0479">Metal-binding</keyword>
<keyword evidence="4" id="KW-0547">Nucleotide-binding</keyword>
<protein>
    <submittedName>
        <fullName evidence="8">Folylpolyglutamate synthase</fullName>
        <ecNumber evidence="8">6.3.2.17</ecNumber>
    </submittedName>
</protein>
<dbReference type="GO" id="GO:0005524">
    <property type="term" value="F:ATP binding"/>
    <property type="evidence" value="ECO:0007669"/>
    <property type="project" value="UniProtKB-KW"/>
</dbReference>
<evidence type="ECO:0000256" key="4">
    <source>
        <dbReference type="ARBA" id="ARBA00022741"/>
    </source>
</evidence>
<organism evidence="8">
    <name type="scientific">Mycoplasma feriruminatoris</name>
    <dbReference type="NCBI Taxonomy" id="1179777"/>
    <lineage>
        <taxon>Bacteria</taxon>
        <taxon>Bacillati</taxon>
        <taxon>Mycoplasmatota</taxon>
        <taxon>Mollicutes</taxon>
        <taxon>Mycoplasmataceae</taxon>
        <taxon>Mycoplasma</taxon>
    </lineage>
</organism>
<dbReference type="AlphaFoldDB" id="A0A654IFX1"/>
<reference evidence="8" key="1">
    <citation type="submission" date="2019-11" db="EMBL/GenBank/DDBJ databases">
        <authorList>
            <person name="Falquet L."/>
            <person name="Falquet L."/>
        </authorList>
    </citation>
    <scope>NUCLEOTIDE SEQUENCE</scope>
    <source>
        <strain evidence="8">8756-13</strain>
    </source>
</reference>
<dbReference type="Gene3D" id="3.40.1190.10">
    <property type="entry name" value="Mur-like, catalytic domain"/>
    <property type="match status" value="1"/>
</dbReference>
<evidence type="ECO:0000259" key="7">
    <source>
        <dbReference type="Pfam" id="PF08245"/>
    </source>
</evidence>
<accession>A0A654IFX1</accession>
<comment type="similarity">
    <text evidence="1">Belongs to the folylpolyglutamate synthase family.</text>
</comment>
<dbReference type="GO" id="GO:0046872">
    <property type="term" value="F:metal ion binding"/>
    <property type="evidence" value="ECO:0007669"/>
    <property type="project" value="UniProtKB-KW"/>
</dbReference>
<dbReference type="PANTHER" id="PTHR11136:SF0">
    <property type="entry name" value="DIHYDROFOLATE SYNTHETASE-RELATED"/>
    <property type="match status" value="1"/>
</dbReference>
<dbReference type="PANTHER" id="PTHR11136">
    <property type="entry name" value="FOLYLPOLYGLUTAMATE SYNTHASE-RELATED"/>
    <property type="match status" value="1"/>
</dbReference>
<proteinExistence type="inferred from homology"/>
<dbReference type="NCBIfam" id="TIGR01499">
    <property type="entry name" value="folC"/>
    <property type="match status" value="1"/>
</dbReference>
<evidence type="ECO:0000256" key="6">
    <source>
        <dbReference type="ARBA" id="ARBA00022842"/>
    </source>
</evidence>
<dbReference type="GO" id="GO:0005737">
    <property type="term" value="C:cytoplasm"/>
    <property type="evidence" value="ECO:0007669"/>
    <property type="project" value="TreeGrafter"/>
</dbReference>
<evidence type="ECO:0000256" key="1">
    <source>
        <dbReference type="ARBA" id="ARBA00008276"/>
    </source>
</evidence>
<sequence length="371" mass="43339">MISVDQELFPINQRPNREVVFDKVLNELNHPEKSLKVINVVGTNGKGSTSFYLSKGLLKKYQKVGLFISPAFLYQNERIQINNQPISDNDLINYLNKIDYLIKKYQLHFFEIWTLIMILYFKDQNVDIVVCEAGIGGVKDTTSFLTNQLFSLCTSISFDHMDLLGNSIDEIIYNKINIAKPNTKLFISYDNLKYKDKINEQLINKNVELIYTDLYDDQIIYQKANKGLVKKVLEYLNIFDTDIFKLEPPLGRFTTLRTYPNHIIIDGAHNVDGIKKLIQSVKALNKEFIVLYASINTKEYLKSLELLDQNFKEVYICEFNFIKSWSIKDIDHKNKIKDWKRFLNNNTKNIIICGSLYFIPLVYNFLNNNDN</sequence>
<gene>
    <name evidence="8" type="primary">fpgS</name>
    <name evidence="8" type="ORF">MF5295_00085</name>
</gene>
<dbReference type="InterPro" id="IPR036565">
    <property type="entry name" value="Mur-like_cat_sf"/>
</dbReference>
<dbReference type="EMBL" id="LR739235">
    <property type="protein sequence ID" value="VZR96981.1"/>
    <property type="molecule type" value="Genomic_DNA"/>
</dbReference>
<dbReference type="EC" id="6.3.2.17" evidence="8"/>
<dbReference type="InterPro" id="IPR001645">
    <property type="entry name" value="Folylpolyglutamate_synth"/>
</dbReference>
<dbReference type="SUPFAM" id="SSF53244">
    <property type="entry name" value="MurD-like peptide ligases, peptide-binding domain"/>
    <property type="match status" value="1"/>
</dbReference>
<dbReference type="Gene3D" id="3.90.190.20">
    <property type="entry name" value="Mur ligase, C-terminal domain"/>
    <property type="match status" value="1"/>
</dbReference>
<evidence type="ECO:0000256" key="5">
    <source>
        <dbReference type="ARBA" id="ARBA00022840"/>
    </source>
</evidence>
<dbReference type="InterPro" id="IPR036615">
    <property type="entry name" value="Mur_ligase_C_dom_sf"/>
</dbReference>
<dbReference type="InterPro" id="IPR013221">
    <property type="entry name" value="Mur_ligase_cen"/>
</dbReference>
<name>A0A654IFX1_9MOLU</name>
<evidence type="ECO:0000313" key="8">
    <source>
        <dbReference type="EMBL" id="VZR96981.1"/>
    </source>
</evidence>
<dbReference type="Pfam" id="PF08245">
    <property type="entry name" value="Mur_ligase_M"/>
    <property type="match status" value="1"/>
</dbReference>
<keyword evidence="5" id="KW-0067">ATP-binding</keyword>
<evidence type="ECO:0000256" key="3">
    <source>
        <dbReference type="ARBA" id="ARBA00022723"/>
    </source>
</evidence>
<evidence type="ECO:0000256" key="2">
    <source>
        <dbReference type="ARBA" id="ARBA00022598"/>
    </source>
</evidence>
<keyword evidence="2 8" id="KW-0436">Ligase</keyword>
<keyword evidence="6" id="KW-0460">Magnesium</keyword>
<feature type="domain" description="Mur ligase central" evidence="7">
    <location>
        <begin position="40"/>
        <end position="218"/>
    </location>
</feature>